<feature type="region of interest" description="Disordered" evidence="1">
    <location>
        <begin position="57"/>
        <end position="83"/>
    </location>
</feature>
<keyword evidence="3" id="KW-1185">Reference proteome</keyword>
<evidence type="ECO:0000313" key="3">
    <source>
        <dbReference type="Proteomes" id="UP000006038"/>
    </source>
</evidence>
<evidence type="ECO:0000256" key="1">
    <source>
        <dbReference type="SAM" id="MobiDB-lite"/>
    </source>
</evidence>
<sequence>MPRHNSQAEWLPESLRLPTNWTLLYVARRNTCGRLAPPGGRGGEWWAPHQHWSVSHVRRRRAGNVGERPSTGARRRPAAGGGR</sequence>
<evidence type="ECO:0000313" key="2">
    <source>
        <dbReference type="EnsemblPlants" id="OB03G20490.1"/>
    </source>
</evidence>
<dbReference type="EnsemblPlants" id="OB03G20490.1">
    <property type="protein sequence ID" value="OB03G20490.1"/>
    <property type="gene ID" value="OB03G20490"/>
</dbReference>
<reference evidence="2" key="1">
    <citation type="journal article" date="2013" name="Nat. Commun.">
        <title>Whole-genome sequencing of Oryza brachyantha reveals mechanisms underlying Oryza genome evolution.</title>
        <authorList>
            <person name="Chen J."/>
            <person name="Huang Q."/>
            <person name="Gao D."/>
            <person name="Wang J."/>
            <person name="Lang Y."/>
            <person name="Liu T."/>
            <person name="Li B."/>
            <person name="Bai Z."/>
            <person name="Luis Goicoechea J."/>
            <person name="Liang C."/>
            <person name="Chen C."/>
            <person name="Zhang W."/>
            <person name="Sun S."/>
            <person name="Liao Y."/>
            <person name="Zhang X."/>
            <person name="Yang L."/>
            <person name="Song C."/>
            <person name="Wang M."/>
            <person name="Shi J."/>
            <person name="Liu G."/>
            <person name="Liu J."/>
            <person name="Zhou H."/>
            <person name="Zhou W."/>
            <person name="Yu Q."/>
            <person name="An N."/>
            <person name="Chen Y."/>
            <person name="Cai Q."/>
            <person name="Wang B."/>
            <person name="Liu B."/>
            <person name="Min J."/>
            <person name="Huang Y."/>
            <person name="Wu H."/>
            <person name="Li Z."/>
            <person name="Zhang Y."/>
            <person name="Yin Y."/>
            <person name="Song W."/>
            <person name="Jiang J."/>
            <person name="Jackson S.A."/>
            <person name="Wing R.A."/>
            <person name="Wang J."/>
            <person name="Chen M."/>
        </authorList>
    </citation>
    <scope>NUCLEOTIDE SEQUENCE [LARGE SCALE GENOMIC DNA]</scope>
    <source>
        <strain evidence="2">cv. IRGC 101232</strain>
    </source>
</reference>
<dbReference type="HOGENOM" id="CLU_2549704_0_0_1"/>
<dbReference type="AlphaFoldDB" id="J3LLX3"/>
<name>J3LLX3_ORYBR</name>
<dbReference type="Gramene" id="OB03G20490.1">
    <property type="protein sequence ID" value="OB03G20490.1"/>
    <property type="gene ID" value="OB03G20490"/>
</dbReference>
<dbReference type="Proteomes" id="UP000006038">
    <property type="component" value="Chromosome 3"/>
</dbReference>
<organism evidence="2">
    <name type="scientific">Oryza brachyantha</name>
    <name type="common">malo sina</name>
    <dbReference type="NCBI Taxonomy" id="4533"/>
    <lineage>
        <taxon>Eukaryota</taxon>
        <taxon>Viridiplantae</taxon>
        <taxon>Streptophyta</taxon>
        <taxon>Embryophyta</taxon>
        <taxon>Tracheophyta</taxon>
        <taxon>Spermatophyta</taxon>
        <taxon>Magnoliopsida</taxon>
        <taxon>Liliopsida</taxon>
        <taxon>Poales</taxon>
        <taxon>Poaceae</taxon>
        <taxon>BOP clade</taxon>
        <taxon>Oryzoideae</taxon>
        <taxon>Oryzeae</taxon>
        <taxon>Oryzinae</taxon>
        <taxon>Oryza</taxon>
    </lineage>
</organism>
<reference evidence="2" key="2">
    <citation type="submission" date="2013-04" db="UniProtKB">
        <authorList>
            <consortium name="EnsemblPlants"/>
        </authorList>
    </citation>
    <scope>IDENTIFICATION</scope>
</reference>
<accession>J3LLX3</accession>
<protein>
    <submittedName>
        <fullName evidence="2">Uncharacterized protein</fullName>
    </submittedName>
</protein>
<proteinExistence type="predicted"/>